<dbReference type="Proteomes" id="UP000314983">
    <property type="component" value="Chromosome 23"/>
</dbReference>
<reference evidence="10" key="1">
    <citation type="journal article" date="2014" name="Science">
        <title>Nonhuman genetics. Genomic basis for the convergent evolution of electric organs.</title>
        <authorList>
            <person name="Gallant J.R."/>
            <person name="Traeger L.L."/>
            <person name="Volkening J.D."/>
            <person name="Moffett H."/>
            <person name="Chen P.H."/>
            <person name="Novina C.D."/>
            <person name="Phillips G.N.Jr."/>
            <person name="Anand R."/>
            <person name="Wells G.B."/>
            <person name="Pinch M."/>
            <person name="Guth R."/>
            <person name="Unguez G.A."/>
            <person name="Albert J.S."/>
            <person name="Zakon H.H."/>
            <person name="Samanta M.P."/>
            <person name="Sussman M.R."/>
        </authorList>
    </citation>
    <scope>NUCLEOTIDE SEQUENCE [LARGE SCALE GENOMIC DNA]</scope>
</reference>
<evidence type="ECO:0000256" key="5">
    <source>
        <dbReference type="ARBA" id="ARBA00022702"/>
    </source>
</evidence>
<accession>A0A4W4GBB6</accession>
<keyword evidence="4" id="KW-0165">Cleavage on pair of basic residues</keyword>
<dbReference type="GO" id="GO:0032811">
    <property type="term" value="P:negative regulation of epinephrine secretion"/>
    <property type="evidence" value="ECO:0007669"/>
    <property type="project" value="TreeGrafter"/>
</dbReference>
<evidence type="ECO:0000256" key="1">
    <source>
        <dbReference type="ARBA" id="ARBA00004613"/>
    </source>
</evidence>
<evidence type="ECO:0000259" key="8">
    <source>
        <dbReference type="SMART" id="SM00039"/>
    </source>
</evidence>
<evidence type="ECO:0000256" key="6">
    <source>
        <dbReference type="ARBA" id="ARBA00022729"/>
    </source>
</evidence>
<dbReference type="GeneTree" id="ENSGT00980000199610"/>
<evidence type="ECO:0000256" key="7">
    <source>
        <dbReference type="SAM" id="SignalP"/>
    </source>
</evidence>
<sequence length="129" mass="14489">MRIKVHFMCSTLLLSCLLWSVVGVGFCHSGKLVQGLQNNKLPMDNGMAEGSSFLTSAAAFLPETSMKHLHVHKNDPRKARRLSPGKPTSLDLTFHMLRELMETSRAERMSQKAKINKYLLKALGKRSYS</sequence>
<evidence type="ECO:0000256" key="3">
    <source>
        <dbReference type="ARBA" id="ARBA00022525"/>
    </source>
</evidence>
<reference evidence="10" key="2">
    <citation type="journal article" date="2017" name="Sci. Adv.">
        <title>A tail of two voltages: Proteomic comparison of the three electric organs of the electric eel.</title>
        <authorList>
            <person name="Traeger L.L."/>
            <person name="Sabat G."/>
            <person name="Barrett-Wilt G.A."/>
            <person name="Wells G.B."/>
            <person name="Sussman M.R."/>
        </authorList>
    </citation>
    <scope>NUCLEOTIDE SEQUENCE [LARGE SCALE GENOMIC DNA]</scope>
</reference>
<dbReference type="PROSITE" id="PS51257">
    <property type="entry name" value="PROKAR_LIPOPROTEIN"/>
    <property type="match status" value="1"/>
</dbReference>
<reference evidence="9" key="4">
    <citation type="submission" date="2025-08" db="UniProtKB">
        <authorList>
            <consortium name="Ensembl"/>
        </authorList>
    </citation>
    <scope>IDENTIFICATION</scope>
</reference>
<reference evidence="9" key="3">
    <citation type="submission" date="2020-05" db="EMBL/GenBank/DDBJ databases">
        <title>Electrophorus electricus (electric eel) genome, fEleEle1, primary haplotype.</title>
        <authorList>
            <person name="Myers G."/>
            <person name="Meyer A."/>
            <person name="Fedrigo O."/>
            <person name="Formenti G."/>
            <person name="Rhie A."/>
            <person name="Tracey A."/>
            <person name="Sims Y."/>
            <person name="Jarvis E.D."/>
        </authorList>
    </citation>
    <scope>NUCLEOTIDE SEQUENCE [LARGE SCALE GENOMIC DNA]</scope>
</reference>
<dbReference type="GO" id="GO:0005615">
    <property type="term" value="C:extracellular space"/>
    <property type="evidence" value="ECO:0007669"/>
    <property type="project" value="TreeGrafter"/>
</dbReference>
<dbReference type="GO" id="GO:0070093">
    <property type="term" value="P:negative regulation of glucagon secretion"/>
    <property type="evidence" value="ECO:0007669"/>
    <property type="project" value="TreeGrafter"/>
</dbReference>
<reference evidence="9" key="5">
    <citation type="submission" date="2025-09" db="UniProtKB">
        <authorList>
            <consortium name="Ensembl"/>
        </authorList>
    </citation>
    <scope>IDENTIFICATION</scope>
</reference>
<dbReference type="GO" id="GO:0017045">
    <property type="term" value="F:corticotropin-releasing hormone activity"/>
    <property type="evidence" value="ECO:0007669"/>
    <property type="project" value="TreeGrafter"/>
</dbReference>
<protein>
    <recommendedName>
        <fullName evidence="8">Corticotropin-releasing factor domain-containing protein</fullName>
    </recommendedName>
</protein>
<evidence type="ECO:0000256" key="4">
    <source>
        <dbReference type="ARBA" id="ARBA00022685"/>
    </source>
</evidence>
<keyword evidence="6 7" id="KW-0732">Signal</keyword>
<dbReference type="PANTHER" id="PTHR15035">
    <property type="entry name" value="CORTICOLIBERIN/UROCORTIN"/>
    <property type="match status" value="1"/>
</dbReference>
<dbReference type="SMART" id="SM00039">
    <property type="entry name" value="CRF"/>
    <property type="match status" value="1"/>
</dbReference>
<keyword evidence="10" id="KW-1185">Reference proteome</keyword>
<dbReference type="InterPro" id="IPR000187">
    <property type="entry name" value="CRF"/>
</dbReference>
<keyword evidence="5" id="KW-0372">Hormone</keyword>
<dbReference type="PANTHER" id="PTHR15035:SF9">
    <property type="entry name" value="CORTICOLIBERIN"/>
    <property type="match status" value="1"/>
</dbReference>
<proteinExistence type="inferred from homology"/>
<evidence type="ECO:0000313" key="10">
    <source>
        <dbReference type="Proteomes" id="UP000314983"/>
    </source>
</evidence>
<keyword evidence="3" id="KW-0964">Secreted</keyword>
<organism evidence="9 10">
    <name type="scientific">Electrophorus electricus</name>
    <name type="common">Electric eel</name>
    <name type="synonym">Gymnotus electricus</name>
    <dbReference type="NCBI Taxonomy" id="8005"/>
    <lineage>
        <taxon>Eukaryota</taxon>
        <taxon>Metazoa</taxon>
        <taxon>Chordata</taxon>
        <taxon>Craniata</taxon>
        <taxon>Vertebrata</taxon>
        <taxon>Euteleostomi</taxon>
        <taxon>Actinopterygii</taxon>
        <taxon>Neopterygii</taxon>
        <taxon>Teleostei</taxon>
        <taxon>Ostariophysi</taxon>
        <taxon>Gymnotiformes</taxon>
        <taxon>Gymnotoidei</taxon>
        <taxon>Gymnotidae</taxon>
        <taxon>Electrophorus</taxon>
    </lineage>
</organism>
<dbReference type="GO" id="GO:0051464">
    <property type="term" value="P:positive regulation of cortisol secretion"/>
    <property type="evidence" value="ECO:0007669"/>
    <property type="project" value="TreeGrafter"/>
</dbReference>
<evidence type="ECO:0000256" key="2">
    <source>
        <dbReference type="ARBA" id="ARBA00009287"/>
    </source>
</evidence>
<dbReference type="PRINTS" id="PR01612">
    <property type="entry name" value="CRFFAMILY"/>
</dbReference>
<dbReference type="STRING" id="8005.ENSEEEP00000033843"/>
<feature type="chain" id="PRO_5044340505" description="Corticotropin-releasing factor domain-containing protein" evidence="7">
    <location>
        <begin position="24"/>
        <end position="129"/>
    </location>
</feature>
<comment type="similarity">
    <text evidence="2">Belongs to the sauvagine/corticotropin-releasing factor/urotensin I family.</text>
</comment>
<feature type="signal peptide" evidence="7">
    <location>
        <begin position="1"/>
        <end position="23"/>
    </location>
</feature>
<dbReference type="AlphaFoldDB" id="A0A4W4GBB6"/>
<comment type="subcellular location">
    <subcellularLocation>
        <location evidence="1">Secreted</location>
    </subcellularLocation>
</comment>
<dbReference type="Ensembl" id="ENSEEET00000034240.2">
    <property type="protein sequence ID" value="ENSEEEP00000033843.2"/>
    <property type="gene ID" value="ENSEEEG00000016114.2"/>
</dbReference>
<dbReference type="InterPro" id="IPR003620">
    <property type="entry name" value="Urocortin_CRF"/>
</dbReference>
<evidence type="ECO:0000313" key="9">
    <source>
        <dbReference type="Ensembl" id="ENSEEEP00000033843.2"/>
    </source>
</evidence>
<feature type="domain" description="Corticotropin-releasing factor" evidence="8">
    <location>
        <begin position="84"/>
        <end position="123"/>
    </location>
</feature>
<name>A0A4W4GBB6_ELEEL</name>
<dbReference type="Pfam" id="PF00473">
    <property type="entry name" value="CRF"/>
    <property type="match status" value="1"/>
</dbReference>
<dbReference type="Gene3D" id="6.10.250.1920">
    <property type="match status" value="1"/>
</dbReference>